<keyword evidence="2" id="KW-0808">Transferase</keyword>
<dbReference type="Gene3D" id="3.90.550.10">
    <property type="entry name" value="Spore Coat Polysaccharide Biosynthesis Protein SpsA, Chain A"/>
    <property type="match status" value="1"/>
</dbReference>
<reference evidence="2 3" key="1">
    <citation type="submission" date="2019-02" db="EMBL/GenBank/DDBJ databases">
        <title>Genome sequence of the sea-ice species Brumimicrobium glaciale.</title>
        <authorList>
            <person name="Bowman J.P."/>
        </authorList>
    </citation>
    <scope>NUCLEOTIDE SEQUENCE [LARGE SCALE GENOMIC DNA]</scope>
    <source>
        <strain evidence="2 3">IC156</strain>
    </source>
</reference>
<feature type="domain" description="Glycosyltransferase 2-like" evidence="1">
    <location>
        <begin position="3"/>
        <end position="162"/>
    </location>
</feature>
<dbReference type="AlphaFoldDB" id="A0A4Q4KKX5"/>
<sequence>MLSILIPVYNFDCVALVKALHSQCMELNIAFEVLVLDDTSTQFKEENRAINEFEHCQYIESNIHYGRAKIRNELGKRAQFENLLFIDSDALVNRPDFIENYTINKDNAQVIIGGMKYSVTPPKENALRWHYGSQREFLPAEIRNKTPYKSLISFNIMLKKSVLDKHPFDEGTIDIEKSGYGHEDTLLGLELKKNNISVLHIDNQLVHDYLETNEGFIANSLTAVEKYVFNPQFQEKEIVEQIKIFRVFEKMRSFRMVGVLSFIYNNFGSLMKSNLFKSNPSIRLFDFYRLSYLANYYKKNRG</sequence>
<dbReference type="RefSeq" id="WP_130094010.1">
    <property type="nucleotide sequence ID" value="NZ_SETE01000004.1"/>
</dbReference>
<proteinExistence type="predicted"/>
<dbReference type="SUPFAM" id="SSF53448">
    <property type="entry name" value="Nucleotide-diphospho-sugar transferases"/>
    <property type="match status" value="1"/>
</dbReference>
<dbReference type="Proteomes" id="UP000293952">
    <property type="component" value="Unassembled WGS sequence"/>
</dbReference>
<accession>A0A4Q4KKX5</accession>
<dbReference type="InterPro" id="IPR001173">
    <property type="entry name" value="Glyco_trans_2-like"/>
</dbReference>
<evidence type="ECO:0000259" key="1">
    <source>
        <dbReference type="Pfam" id="PF00535"/>
    </source>
</evidence>
<comment type="caution">
    <text evidence="2">The sequence shown here is derived from an EMBL/GenBank/DDBJ whole genome shotgun (WGS) entry which is preliminary data.</text>
</comment>
<dbReference type="GO" id="GO:0016740">
    <property type="term" value="F:transferase activity"/>
    <property type="evidence" value="ECO:0007669"/>
    <property type="project" value="UniProtKB-KW"/>
</dbReference>
<evidence type="ECO:0000313" key="2">
    <source>
        <dbReference type="EMBL" id="RYM33550.1"/>
    </source>
</evidence>
<organism evidence="2 3">
    <name type="scientific">Brumimicrobium glaciale</name>
    <dbReference type="NCBI Taxonomy" id="200475"/>
    <lineage>
        <taxon>Bacteria</taxon>
        <taxon>Pseudomonadati</taxon>
        <taxon>Bacteroidota</taxon>
        <taxon>Flavobacteriia</taxon>
        <taxon>Flavobacteriales</taxon>
        <taxon>Crocinitomicaceae</taxon>
        <taxon>Brumimicrobium</taxon>
    </lineage>
</organism>
<name>A0A4Q4KKX5_9FLAO</name>
<keyword evidence="3" id="KW-1185">Reference proteome</keyword>
<gene>
    <name evidence="2" type="ORF">ERX46_11470</name>
</gene>
<dbReference type="EMBL" id="SETE01000004">
    <property type="protein sequence ID" value="RYM33550.1"/>
    <property type="molecule type" value="Genomic_DNA"/>
</dbReference>
<dbReference type="Pfam" id="PF00535">
    <property type="entry name" value="Glycos_transf_2"/>
    <property type="match status" value="1"/>
</dbReference>
<dbReference type="InterPro" id="IPR029044">
    <property type="entry name" value="Nucleotide-diphossugar_trans"/>
</dbReference>
<protein>
    <submittedName>
        <fullName evidence="2">Glycosyltransferase</fullName>
    </submittedName>
</protein>
<dbReference type="OrthoDB" id="761861at2"/>
<evidence type="ECO:0000313" key="3">
    <source>
        <dbReference type="Proteomes" id="UP000293952"/>
    </source>
</evidence>